<evidence type="ECO:0000256" key="10">
    <source>
        <dbReference type="ARBA" id="ARBA00023098"/>
    </source>
</evidence>
<reference evidence="14 15" key="1">
    <citation type="submission" date="2022-01" db="EMBL/GenBank/DDBJ databases">
        <title>A chromosome-scale genome assembly of the false clownfish, Amphiprion ocellaris.</title>
        <authorList>
            <person name="Ryu T."/>
        </authorList>
    </citation>
    <scope>NUCLEOTIDE SEQUENCE [LARGE SCALE GENOMIC DNA]</scope>
</reference>
<dbReference type="GO" id="GO:0006493">
    <property type="term" value="P:protein O-linked glycosylation"/>
    <property type="evidence" value="ECO:0007669"/>
    <property type="project" value="TreeGrafter"/>
</dbReference>
<dbReference type="GeneID" id="111567613"/>
<evidence type="ECO:0000256" key="9">
    <source>
        <dbReference type="ARBA" id="ARBA00023034"/>
    </source>
</evidence>
<evidence type="ECO:0000256" key="6">
    <source>
        <dbReference type="ARBA" id="ARBA00022692"/>
    </source>
</evidence>
<keyword evidence="8 13" id="KW-1133">Transmembrane helix</keyword>
<comment type="subcellular location">
    <subcellularLocation>
        <location evidence="1 13">Golgi apparatus membrane</location>
        <topology evidence="1 13">Single-pass type II membrane protein</topology>
    </subcellularLocation>
</comment>
<evidence type="ECO:0000256" key="8">
    <source>
        <dbReference type="ARBA" id="ARBA00022989"/>
    </source>
</evidence>
<evidence type="ECO:0000256" key="7">
    <source>
        <dbReference type="ARBA" id="ARBA00022968"/>
    </source>
</evidence>
<keyword evidence="9 13" id="KW-0333">Golgi apparatus</keyword>
<protein>
    <recommendedName>
        <fullName evidence="13">Hexosyltransferase</fullName>
        <ecNumber evidence="13">2.4.1.-</ecNumber>
    </recommendedName>
</protein>
<dbReference type="InterPro" id="IPR002659">
    <property type="entry name" value="Glyco_trans_31"/>
</dbReference>
<feature type="transmembrane region" description="Helical" evidence="13">
    <location>
        <begin position="12"/>
        <end position="33"/>
    </location>
</feature>
<reference evidence="14" key="2">
    <citation type="submission" date="2025-08" db="UniProtKB">
        <authorList>
            <consortium name="Ensembl"/>
        </authorList>
    </citation>
    <scope>IDENTIFICATION</scope>
</reference>
<keyword evidence="4 13" id="KW-0328">Glycosyltransferase</keyword>
<dbReference type="RefSeq" id="XP_023124616.1">
    <property type="nucleotide sequence ID" value="XM_023268848.3"/>
</dbReference>
<dbReference type="PANTHER" id="PTHR11214">
    <property type="entry name" value="BETA-1,3-N-ACETYLGLUCOSAMINYLTRANSFERASE"/>
    <property type="match status" value="1"/>
</dbReference>
<keyword evidence="15" id="KW-1185">Reference proteome</keyword>
<sequence>MGQFTCRWRNVFICVCTPCLLMLLLFFYAGIVLCMRMTGVKAPWTPENPQFVAPGTLKNKGFAPLARVFWRNDLHKEAFWNQLQLPVDRHFNPILHPNATKRGLRNSRFESMVRRSFSEAKKQEDMRQTFHNLPHHIQRFVNHMLRRSYPIILQPDRQCGAQGQNEKKPPLLLFAIKTAELNFKNRQAIRQSWGKAGWVAGQKRNSSVGEEVGGYVRRVFLLGKENPNDFGVNISELLKMESKRYGDILQWDFEDTFFNLTLKDVLFWRWFSHLHCRSVFVFKGDDDIFVNTPRLITYLWDQLETLQANKTLKDFMVGEVIEAATPDRADKSKYFIPESFYSGSYPRYPGGGGVVYSGLLAQRLNLMSRRVHLYPIDDVYVGMCMTRLNAFPVHHPAFLTFDFPGKEEKQPCSYHKILLVHKRSPEQIVRLWADLKQTQTQCKDVPLRVDVKIKDKNLPNP</sequence>
<dbReference type="PANTHER" id="PTHR11214:SF234">
    <property type="entry name" value="HEXOSYLTRANSFERASE"/>
    <property type="match status" value="1"/>
</dbReference>
<dbReference type="GO" id="GO:0006629">
    <property type="term" value="P:lipid metabolic process"/>
    <property type="evidence" value="ECO:0007669"/>
    <property type="project" value="UniProtKB-KW"/>
</dbReference>
<evidence type="ECO:0000256" key="12">
    <source>
        <dbReference type="ARBA" id="ARBA00023180"/>
    </source>
</evidence>
<keyword evidence="6 13" id="KW-0812">Transmembrane</keyword>
<proteinExistence type="inferred from homology"/>
<dbReference type="EC" id="2.4.1.-" evidence="13"/>
<dbReference type="GO" id="GO:0000139">
    <property type="term" value="C:Golgi membrane"/>
    <property type="evidence" value="ECO:0007669"/>
    <property type="project" value="UniProtKB-SubCell"/>
</dbReference>
<evidence type="ECO:0000256" key="11">
    <source>
        <dbReference type="ARBA" id="ARBA00023136"/>
    </source>
</evidence>
<dbReference type="GeneTree" id="ENSGT00940000164878"/>
<keyword evidence="11 13" id="KW-0472">Membrane</keyword>
<dbReference type="Pfam" id="PF01762">
    <property type="entry name" value="Galactosyl_T"/>
    <property type="match status" value="1"/>
</dbReference>
<reference evidence="14" key="3">
    <citation type="submission" date="2025-09" db="UniProtKB">
        <authorList>
            <consortium name="Ensembl"/>
        </authorList>
    </citation>
    <scope>IDENTIFICATION</scope>
</reference>
<dbReference type="Gene3D" id="3.90.550.50">
    <property type="match status" value="1"/>
</dbReference>
<dbReference type="GO" id="GO:0008194">
    <property type="term" value="F:UDP-glycosyltransferase activity"/>
    <property type="evidence" value="ECO:0007669"/>
    <property type="project" value="TreeGrafter"/>
</dbReference>
<organism evidence="14 15">
    <name type="scientific">Amphiprion ocellaris</name>
    <name type="common">Clown anemonefish</name>
    <dbReference type="NCBI Taxonomy" id="80972"/>
    <lineage>
        <taxon>Eukaryota</taxon>
        <taxon>Metazoa</taxon>
        <taxon>Chordata</taxon>
        <taxon>Craniata</taxon>
        <taxon>Vertebrata</taxon>
        <taxon>Euteleostomi</taxon>
        <taxon>Actinopterygii</taxon>
        <taxon>Neopterygii</taxon>
        <taxon>Teleostei</taxon>
        <taxon>Neoteleostei</taxon>
        <taxon>Acanthomorphata</taxon>
        <taxon>Ovalentaria</taxon>
        <taxon>Pomacentridae</taxon>
        <taxon>Amphiprion</taxon>
    </lineage>
</organism>
<keyword evidence="5" id="KW-0808">Transferase</keyword>
<comment type="pathway">
    <text evidence="2">Protein modification; protein glycosylation.</text>
</comment>
<evidence type="ECO:0000256" key="3">
    <source>
        <dbReference type="ARBA" id="ARBA00008661"/>
    </source>
</evidence>
<keyword evidence="10" id="KW-0443">Lipid metabolism</keyword>
<keyword evidence="12" id="KW-0325">Glycoprotein</keyword>
<dbReference type="AlphaFoldDB" id="A0AAQ5ZZ38"/>
<name>A0AAQ5ZZ38_AMPOC</name>
<dbReference type="Proteomes" id="UP001501940">
    <property type="component" value="Chromosome 13"/>
</dbReference>
<accession>A0AAQ5ZZ38</accession>
<keyword evidence="7 13" id="KW-0735">Signal-anchor</keyword>
<evidence type="ECO:0000256" key="5">
    <source>
        <dbReference type="ARBA" id="ARBA00022679"/>
    </source>
</evidence>
<dbReference type="GO" id="GO:0016758">
    <property type="term" value="F:hexosyltransferase activity"/>
    <property type="evidence" value="ECO:0007669"/>
    <property type="project" value="InterPro"/>
</dbReference>
<dbReference type="KEGG" id="aoce:111567613"/>
<dbReference type="FunFam" id="3.90.550.50:FF:000001">
    <property type="entry name" value="Hexosyltransferase"/>
    <property type="match status" value="1"/>
</dbReference>
<evidence type="ECO:0000256" key="1">
    <source>
        <dbReference type="ARBA" id="ARBA00004323"/>
    </source>
</evidence>
<evidence type="ECO:0000256" key="13">
    <source>
        <dbReference type="RuleBase" id="RU363063"/>
    </source>
</evidence>
<dbReference type="Ensembl" id="ENSAOCT00000059841.1">
    <property type="protein sequence ID" value="ENSAOCP00000070097.1"/>
    <property type="gene ID" value="ENSAOCG00000033183.1"/>
</dbReference>
<evidence type="ECO:0000256" key="4">
    <source>
        <dbReference type="ARBA" id="ARBA00022676"/>
    </source>
</evidence>
<comment type="similarity">
    <text evidence="3 13">Belongs to the glycosyltransferase 31 family.</text>
</comment>
<evidence type="ECO:0000313" key="14">
    <source>
        <dbReference type="Ensembl" id="ENSAOCP00000070097.1"/>
    </source>
</evidence>
<evidence type="ECO:0000256" key="2">
    <source>
        <dbReference type="ARBA" id="ARBA00004922"/>
    </source>
</evidence>
<evidence type="ECO:0000313" key="15">
    <source>
        <dbReference type="Proteomes" id="UP001501940"/>
    </source>
</evidence>
<dbReference type="GO" id="GO:0030311">
    <property type="term" value="P:poly-N-acetyllactosamine biosynthetic process"/>
    <property type="evidence" value="ECO:0007669"/>
    <property type="project" value="TreeGrafter"/>
</dbReference>